<organism evidence="9 10">
    <name type="scientific">Desulforudis audaxviator (strain MP104C)</name>
    <dbReference type="NCBI Taxonomy" id="477974"/>
    <lineage>
        <taxon>Bacteria</taxon>
        <taxon>Bacillati</taxon>
        <taxon>Bacillota</taxon>
        <taxon>Clostridia</taxon>
        <taxon>Thermoanaerobacterales</taxon>
        <taxon>Candidatus Desulforudaceae</taxon>
        <taxon>Candidatus Desulforudis</taxon>
    </lineage>
</organism>
<evidence type="ECO:0000256" key="6">
    <source>
        <dbReference type="PROSITE-ProRule" id="PRU01373"/>
    </source>
</evidence>
<feature type="domain" description="L,D-TPase catalytic" evidence="8">
    <location>
        <begin position="136"/>
        <end position="265"/>
    </location>
</feature>
<keyword evidence="4 6" id="KW-0573">Peptidoglycan synthesis</keyword>
<reference evidence="9 10" key="2">
    <citation type="journal article" date="2008" name="Science">
        <title>Environmental genomics reveals a single-species ecosystem deep within Earth.</title>
        <authorList>
            <person name="Chivian D."/>
            <person name="Brodie E.L."/>
            <person name="Alm E.J."/>
            <person name="Culley D.E."/>
            <person name="Dehal P.S."/>
            <person name="Desantis T.Z."/>
            <person name="Gihring T.M."/>
            <person name="Lapidus A."/>
            <person name="Lin L.H."/>
            <person name="Lowry S.R."/>
            <person name="Moser D.P."/>
            <person name="Richardson P.M."/>
            <person name="Southam G."/>
            <person name="Wanger G."/>
            <person name="Pratt L.M."/>
            <person name="Andersen G.L."/>
            <person name="Hazen T.C."/>
            <person name="Brockman F.J."/>
            <person name="Arkin A.P."/>
            <person name="Onstott T.C."/>
        </authorList>
    </citation>
    <scope>NUCLEOTIDE SEQUENCE [LARGE SCALE GENOMIC DNA]</scope>
    <source>
        <strain evidence="9 10">MP104C</strain>
    </source>
</reference>
<dbReference type="InterPro" id="IPR005490">
    <property type="entry name" value="LD_TPept_cat_dom"/>
</dbReference>
<dbReference type="InterPro" id="IPR050979">
    <property type="entry name" value="LD-transpeptidase"/>
</dbReference>
<evidence type="ECO:0000256" key="2">
    <source>
        <dbReference type="ARBA" id="ARBA00022679"/>
    </source>
</evidence>
<dbReference type="AlphaFoldDB" id="B1I221"/>
<dbReference type="Gene3D" id="2.40.440.10">
    <property type="entry name" value="L,D-transpeptidase catalytic domain-like"/>
    <property type="match status" value="1"/>
</dbReference>
<dbReference type="STRING" id="477974.Daud_0434"/>
<dbReference type="InterPro" id="IPR038063">
    <property type="entry name" value="Transpep_catalytic_dom"/>
</dbReference>
<evidence type="ECO:0000313" key="9">
    <source>
        <dbReference type="EMBL" id="ACA58980.1"/>
    </source>
</evidence>
<keyword evidence="10" id="KW-1185">Reference proteome</keyword>
<dbReference type="eggNOG" id="COG1376">
    <property type="taxonomic scope" value="Bacteria"/>
</dbReference>
<dbReference type="SUPFAM" id="SSF141523">
    <property type="entry name" value="L,D-transpeptidase catalytic domain-like"/>
    <property type="match status" value="1"/>
</dbReference>
<dbReference type="PROSITE" id="PS52029">
    <property type="entry name" value="LD_TPASE"/>
    <property type="match status" value="1"/>
</dbReference>
<keyword evidence="2" id="KW-0808">Transferase</keyword>
<dbReference type="HOGENOM" id="CLU_1044798_0_0_9"/>
<dbReference type="GO" id="GO:0005576">
    <property type="term" value="C:extracellular region"/>
    <property type="evidence" value="ECO:0007669"/>
    <property type="project" value="TreeGrafter"/>
</dbReference>
<evidence type="ECO:0000256" key="1">
    <source>
        <dbReference type="ARBA" id="ARBA00004752"/>
    </source>
</evidence>
<gene>
    <name evidence="9" type="ordered locus">Daud_0434</name>
</gene>
<dbReference type="PANTHER" id="PTHR30582:SF4">
    <property type="entry name" value="L,D-TRANSPEPTIDASE YQJB-RELATED"/>
    <property type="match status" value="1"/>
</dbReference>
<dbReference type="Proteomes" id="UP000008544">
    <property type="component" value="Chromosome"/>
</dbReference>
<dbReference type="Pfam" id="PF03734">
    <property type="entry name" value="YkuD"/>
    <property type="match status" value="1"/>
</dbReference>
<comment type="pathway">
    <text evidence="1 6">Cell wall biogenesis; peptidoglycan biosynthesis.</text>
</comment>
<feature type="active site" description="Proton donor/acceptor" evidence="6">
    <location>
        <position position="225"/>
    </location>
</feature>
<dbReference type="EMBL" id="CP000860">
    <property type="protein sequence ID" value="ACA58980.1"/>
    <property type="molecule type" value="Genomic_DNA"/>
</dbReference>
<evidence type="ECO:0000256" key="5">
    <source>
        <dbReference type="ARBA" id="ARBA00023316"/>
    </source>
</evidence>
<dbReference type="KEGG" id="dau:Daud_0434"/>
<dbReference type="GO" id="GO:0071972">
    <property type="term" value="F:peptidoglycan L,D-transpeptidase activity"/>
    <property type="evidence" value="ECO:0007669"/>
    <property type="project" value="TreeGrafter"/>
</dbReference>
<dbReference type="RefSeq" id="WP_012301569.1">
    <property type="nucleotide sequence ID" value="NC_010424.1"/>
</dbReference>
<dbReference type="GO" id="GO:0018104">
    <property type="term" value="P:peptidoglycan-protein cross-linking"/>
    <property type="evidence" value="ECO:0007669"/>
    <property type="project" value="TreeGrafter"/>
</dbReference>
<dbReference type="GO" id="GO:0071555">
    <property type="term" value="P:cell wall organization"/>
    <property type="evidence" value="ECO:0007669"/>
    <property type="project" value="UniProtKB-UniRule"/>
</dbReference>
<evidence type="ECO:0000256" key="7">
    <source>
        <dbReference type="SAM" id="MobiDB-lite"/>
    </source>
</evidence>
<dbReference type="OrthoDB" id="9787225at2"/>
<feature type="region of interest" description="Disordered" evidence="7">
    <location>
        <begin position="208"/>
        <end position="231"/>
    </location>
</feature>
<keyword evidence="5 6" id="KW-0961">Cell wall biogenesis/degradation</keyword>
<evidence type="ECO:0000259" key="8">
    <source>
        <dbReference type="PROSITE" id="PS52029"/>
    </source>
</evidence>
<evidence type="ECO:0000313" key="10">
    <source>
        <dbReference type="Proteomes" id="UP000008544"/>
    </source>
</evidence>
<evidence type="ECO:0000256" key="4">
    <source>
        <dbReference type="ARBA" id="ARBA00022984"/>
    </source>
</evidence>
<protein>
    <submittedName>
        <fullName evidence="9">ErfK/YbiS/YcfS/YnhG family protein</fullName>
    </submittedName>
</protein>
<reference evidence="10" key="1">
    <citation type="submission" date="2007-10" db="EMBL/GenBank/DDBJ databases">
        <title>Complete sequence of chromosome of Desulforudis audaxviator MP104C.</title>
        <authorList>
            <person name="Copeland A."/>
            <person name="Lucas S."/>
            <person name="Lapidus A."/>
            <person name="Barry K."/>
            <person name="Glavina del Rio T."/>
            <person name="Dalin E."/>
            <person name="Tice H."/>
            <person name="Bruce D."/>
            <person name="Pitluck S."/>
            <person name="Lowry S.R."/>
            <person name="Larimer F."/>
            <person name="Land M.L."/>
            <person name="Hauser L."/>
            <person name="Kyrpides N."/>
            <person name="Ivanova N.N."/>
            <person name="Richardson P."/>
        </authorList>
    </citation>
    <scope>NUCLEOTIDE SEQUENCE [LARGE SCALE GENOMIC DNA]</scope>
    <source>
        <strain evidence="10">MP104C</strain>
    </source>
</reference>
<keyword evidence="3 6" id="KW-0133">Cell shape</keyword>
<dbReference type="PANTHER" id="PTHR30582">
    <property type="entry name" value="L,D-TRANSPEPTIDASE"/>
    <property type="match status" value="1"/>
</dbReference>
<accession>B1I221</accession>
<name>B1I221_DESAP</name>
<dbReference type="UniPathway" id="UPA00219"/>
<sequence>MKRALYVLAGLLAGLAILLVAAGQFKPWNYHFPPDKRPLPRAEIVYRDGENLVFAGSGGVTVRNQAARTEFRLPVSAGKIQTVQRLHHKTAQELPLLGWAVVDGLKVVTGGEVYLVRTKPDARLLAVYPRPKSGGDRIIINKSANRLYFYQGGELAVIYSVATGKRPEYTPEGTFTVVNKVSLPGDNDSDPRFGLRWLGLAVPCEKDRRRENDPRAPGGIKYGIHGTNEPDSIGTHASGGCVRLRNEDIVELFELVTVGTTVDIIP</sequence>
<proteinExistence type="predicted"/>
<dbReference type="GO" id="GO:0016740">
    <property type="term" value="F:transferase activity"/>
    <property type="evidence" value="ECO:0007669"/>
    <property type="project" value="UniProtKB-KW"/>
</dbReference>
<feature type="active site" description="Nucleophile" evidence="6">
    <location>
        <position position="241"/>
    </location>
</feature>
<dbReference type="GO" id="GO:0008360">
    <property type="term" value="P:regulation of cell shape"/>
    <property type="evidence" value="ECO:0007669"/>
    <property type="project" value="UniProtKB-UniRule"/>
</dbReference>
<evidence type="ECO:0000256" key="3">
    <source>
        <dbReference type="ARBA" id="ARBA00022960"/>
    </source>
</evidence>
<dbReference type="CDD" id="cd16913">
    <property type="entry name" value="YkuD_like"/>
    <property type="match status" value="1"/>
</dbReference>
<dbReference type="MEROPS" id="C82.003"/>